<keyword evidence="1" id="KW-1133">Transmembrane helix</keyword>
<evidence type="ECO:0000313" key="2">
    <source>
        <dbReference type="EMBL" id="CAE0322074.1"/>
    </source>
</evidence>
<keyword evidence="1" id="KW-0472">Membrane</keyword>
<name>A0A7S3IGE2_9SPIT</name>
<reference evidence="2" key="1">
    <citation type="submission" date="2021-01" db="EMBL/GenBank/DDBJ databases">
        <authorList>
            <person name="Corre E."/>
            <person name="Pelletier E."/>
            <person name="Niang G."/>
            <person name="Scheremetjew M."/>
            <person name="Finn R."/>
            <person name="Kale V."/>
            <person name="Holt S."/>
            <person name="Cochrane G."/>
            <person name="Meng A."/>
            <person name="Brown T."/>
            <person name="Cohen L."/>
        </authorList>
    </citation>
    <scope>NUCLEOTIDE SEQUENCE</scope>
    <source>
        <strain evidence="2">S3</strain>
    </source>
</reference>
<organism evidence="2">
    <name type="scientific">Strombidium inclinatum</name>
    <dbReference type="NCBI Taxonomy" id="197538"/>
    <lineage>
        <taxon>Eukaryota</taxon>
        <taxon>Sar</taxon>
        <taxon>Alveolata</taxon>
        <taxon>Ciliophora</taxon>
        <taxon>Intramacronucleata</taxon>
        <taxon>Spirotrichea</taxon>
        <taxon>Oligotrichia</taxon>
        <taxon>Strombidiidae</taxon>
        <taxon>Strombidium</taxon>
    </lineage>
</organism>
<dbReference type="EMBL" id="HBIH01006440">
    <property type="protein sequence ID" value="CAE0322074.1"/>
    <property type="molecule type" value="Transcribed_RNA"/>
</dbReference>
<keyword evidence="1" id="KW-0812">Transmembrane</keyword>
<accession>A0A7S3IGE2</accession>
<evidence type="ECO:0000256" key="1">
    <source>
        <dbReference type="SAM" id="Phobius"/>
    </source>
</evidence>
<sequence length="105" mass="12117">MWFFVIVLYVGLSFVGAMLFPPFLICLYMTEGNLNTCSIGLWGNGYKDDNDPCEDRKWKQELTDAQAQCYLDRYSDLETAFGSNLCKAKIHWENYGIFEGRNSDC</sequence>
<proteinExistence type="predicted"/>
<feature type="transmembrane region" description="Helical" evidence="1">
    <location>
        <begin position="6"/>
        <end position="29"/>
    </location>
</feature>
<protein>
    <submittedName>
        <fullName evidence="2">Uncharacterized protein</fullName>
    </submittedName>
</protein>
<dbReference type="AlphaFoldDB" id="A0A7S3IGE2"/>
<gene>
    <name evidence="2" type="ORF">SINC0208_LOCUS2657</name>
</gene>